<dbReference type="InterPro" id="IPR019060">
    <property type="entry name" value="DUF2382"/>
</dbReference>
<keyword evidence="4" id="KW-1185">Reference proteome</keyword>
<dbReference type="PANTHER" id="PTHR38463">
    <property type="entry name" value="STRESS RESPONSE PROTEIN YSNF"/>
    <property type="match status" value="1"/>
</dbReference>
<dbReference type="Pfam" id="PF09557">
    <property type="entry name" value="DUF2382"/>
    <property type="match status" value="1"/>
</dbReference>
<evidence type="ECO:0000313" key="3">
    <source>
        <dbReference type="EMBL" id="MCI0757168.1"/>
    </source>
</evidence>
<organism evidence="3 4">
    <name type="scientific">Teichococcus vastitatis</name>
    <dbReference type="NCBI Taxonomy" id="2307076"/>
    <lineage>
        <taxon>Bacteria</taxon>
        <taxon>Pseudomonadati</taxon>
        <taxon>Pseudomonadota</taxon>
        <taxon>Alphaproteobacteria</taxon>
        <taxon>Acetobacterales</taxon>
        <taxon>Roseomonadaceae</taxon>
        <taxon>Roseomonas</taxon>
    </lineage>
</organism>
<feature type="region of interest" description="Disordered" evidence="1">
    <location>
        <begin position="161"/>
        <end position="183"/>
    </location>
</feature>
<evidence type="ECO:0000313" key="4">
    <source>
        <dbReference type="Proteomes" id="UP001201985"/>
    </source>
</evidence>
<dbReference type="Proteomes" id="UP001201985">
    <property type="component" value="Unassembled WGS sequence"/>
</dbReference>
<name>A0ABS9WD84_9PROT</name>
<protein>
    <submittedName>
        <fullName evidence="3">YsnF/AvaK domain-containing protein</fullName>
    </submittedName>
</protein>
<feature type="compositionally biased region" description="Polar residues" evidence="1">
    <location>
        <begin position="321"/>
        <end position="347"/>
    </location>
</feature>
<gene>
    <name evidence="3" type="ORF">MON41_26430</name>
</gene>
<comment type="caution">
    <text evidence="3">The sequence shown here is derived from an EMBL/GenBank/DDBJ whole genome shotgun (WGS) entry which is preliminary data.</text>
</comment>
<feature type="domain" description="DUF2382" evidence="2">
    <location>
        <begin position="190"/>
        <end position="299"/>
    </location>
</feature>
<accession>A0ABS9WD84</accession>
<dbReference type="PANTHER" id="PTHR38463:SF1">
    <property type="entry name" value="STRESS RESPONSE PROTEIN YSNF"/>
    <property type="match status" value="1"/>
</dbReference>
<dbReference type="EMBL" id="JALBUU010000127">
    <property type="protein sequence ID" value="MCI0757168.1"/>
    <property type="molecule type" value="Genomic_DNA"/>
</dbReference>
<sequence length="347" mass="36154">MTHTITAMFTDRAAADAAVNQLVQQVGISQGQITVHAADAASSASTGTTGSEGGLWASLKELFVPDEDRYAYAEGIRRGGTVVSVNVDDSTHDEAMNILEHQGAVDLDAQEAEWRQSGWTGYQPGATTGVATGATSGTAGGYSDEVGIGMAPTSGTYAASGTGTGSSTGGTVGHGAAQTGIGSAGREDVIPVVEEQLRVGKRDVERGRVRVRSYVVETPVTEQVTLRDEHVDVHRRAVDRPVTDADRLFEERTIEAVETDEEAVVAKEARVTEELVIQKGSTERVETVQDTVRHTEVEVDDATGQPRSTAATGVSGTSSSNPPGTVASRTADQTLGTNISGTNPNKG</sequence>
<dbReference type="InterPro" id="IPR052967">
    <property type="entry name" value="Stress_Response_Assoc"/>
</dbReference>
<feature type="region of interest" description="Disordered" evidence="1">
    <location>
        <begin position="296"/>
        <end position="347"/>
    </location>
</feature>
<dbReference type="RefSeq" id="WP_120010785.1">
    <property type="nucleotide sequence ID" value="NZ_JALBUU010000127.1"/>
</dbReference>
<feature type="non-terminal residue" evidence="3">
    <location>
        <position position="347"/>
    </location>
</feature>
<feature type="compositionally biased region" description="Low complexity" evidence="1">
    <location>
        <begin position="308"/>
        <end position="320"/>
    </location>
</feature>
<feature type="compositionally biased region" description="Gly residues" evidence="1">
    <location>
        <begin position="162"/>
        <end position="173"/>
    </location>
</feature>
<evidence type="ECO:0000259" key="2">
    <source>
        <dbReference type="Pfam" id="PF09557"/>
    </source>
</evidence>
<evidence type="ECO:0000256" key="1">
    <source>
        <dbReference type="SAM" id="MobiDB-lite"/>
    </source>
</evidence>
<proteinExistence type="predicted"/>
<reference evidence="3 4" key="1">
    <citation type="submission" date="2022-03" db="EMBL/GenBank/DDBJ databases">
        <title>Complete genome analysis of Roseomonas KG 17.1 : a prolific producer of plant growth promoters.</title>
        <authorList>
            <person name="Saadouli I."/>
            <person name="Najjari A."/>
            <person name="Mosbah A."/>
            <person name="Ouzari H.I."/>
        </authorList>
    </citation>
    <scope>NUCLEOTIDE SEQUENCE [LARGE SCALE GENOMIC DNA]</scope>
    <source>
        <strain evidence="3 4">KG17-1</strain>
    </source>
</reference>